<gene>
    <name evidence="4" type="ORF">ACFSBL_00780</name>
</gene>
<organism evidence="4 5">
    <name type="scientific">Haloarchaeobius litoreus</name>
    <dbReference type="NCBI Taxonomy" id="755306"/>
    <lineage>
        <taxon>Archaea</taxon>
        <taxon>Methanobacteriati</taxon>
        <taxon>Methanobacteriota</taxon>
        <taxon>Stenosarchaea group</taxon>
        <taxon>Halobacteria</taxon>
        <taxon>Halobacteriales</taxon>
        <taxon>Halorubellaceae</taxon>
        <taxon>Haloarchaeobius</taxon>
    </lineage>
</organism>
<name>A0ABD6DD03_9EURY</name>
<dbReference type="Gene3D" id="3.10.129.10">
    <property type="entry name" value="Hotdog Thioesterase"/>
    <property type="match status" value="1"/>
</dbReference>
<dbReference type="SUPFAM" id="SSF54637">
    <property type="entry name" value="Thioesterase/thiol ester dehydrase-isomerase"/>
    <property type="match status" value="1"/>
</dbReference>
<dbReference type="EMBL" id="JBHUDO010000001">
    <property type="protein sequence ID" value="MFD1644211.1"/>
    <property type="molecule type" value="Genomic_DNA"/>
</dbReference>
<dbReference type="InterPro" id="IPR029069">
    <property type="entry name" value="HotDog_dom_sf"/>
</dbReference>
<evidence type="ECO:0000256" key="2">
    <source>
        <dbReference type="PROSITE-ProRule" id="PRU00703"/>
    </source>
</evidence>
<dbReference type="PANTHER" id="PTHR43080:SF2">
    <property type="entry name" value="CBS DOMAIN-CONTAINING PROTEIN"/>
    <property type="match status" value="1"/>
</dbReference>
<keyword evidence="1 2" id="KW-0129">CBS domain</keyword>
<dbReference type="Gene3D" id="3.10.580.10">
    <property type="entry name" value="CBS-domain"/>
    <property type="match status" value="1"/>
</dbReference>
<dbReference type="PANTHER" id="PTHR43080">
    <property type="entry name" value="CBS DOMAIN-CONTAINING PROTEIN CBSX3, MITOCHONDRIAL"/>
    <property type="match status" value="1"/>
</dbReference>
<dbReference type="InterPro" id="IPR051257">
    <property type="entry name" value="Diverse_CBS-Domain"/>
</dbReference>
<dbReference type="CDD" id="cd03449">
    <property type="entry name" value="R_hydratase"/>
    <property type="match status" value="1"/>
</dbReference>
<dbReference type="Pfam" id="PF01575">
    <property type="entry name" value="MaoC_dehydratas"/>
    <property type="match status" value="1"/>
</dbReference>
<evidence type="ECO:0000313" key="5">
    <source>
        <dbReference type="Proteomes" id="UP001597034"/>
    </source>
</evidence>
<dbReference type="Pfam" id="PF00571">
    <property type="entry name" value="CBS"/>
    <property type="match status" value="2"/>
</dbReference>
<reference evidence="4 5" key="1">
    <citation type="journal article" date="2019" name="Int. J. Syst. Evol. Microbiol.">
        <title>The Global Catalogue of Microorganisms (GCM) 10K type strain sequencing project: providing services to taxonomists for standard genome sequencing and annotation.</title>
        <authorList>
            <consortium name="The Broad Institute Genomics Platform"/>
            <consortium name="The Broad Institute Genome Sequencing Center for Infectious Disease"/>
            <person name="Wu L."/>
            <person name="Ma J."/>
        </authorList>
    </citation>
    <scope>NUCLEOTIDE SEQUENCE [LARGE SCALE GENOMIC DNA]</scope>
    <source>
        <strain evidence="4 5">CGMCC 1.10390</strain>
    </source>
</reference>
<evidence type="ECO:0000256" key="1">
    <source>
        <dbReference type="ARBA" id="ARBA00023122"/>
    </source>
</evidence>
<dbReference type="InterPro" id="IPR002539">
    <property type="entry name" value="MaoC-like_dom"/>
</dbReference>
<protein>
    <submittedName>
        <fullName evidence="4">CBS domain-containing protein</fullName>
    </submittedName>
</protein>
<feature type="domain" description="CBS" evidence="3">
    <location>
        <begin position="75"/>
        <end position="130"/>
    </location>
</feature>
<dbReference type="SUPFAM" id="SSF54631">
    <property type="entry name" value="CBS-domain pair"/>
    <property type="match status" value="1"/>
</dbReference>
<dbReference type="PROSITE" id="PS51371">
    <property type="entry name" value="CBS"/>
    <property type="match status" value="2"/>
</dbReference>
<feature type="domain" description="CBS" evidence="3">
    <location>
        <begin position="11"/>
        <end position="68"/>
    </location>
</feature>
<evidence type="ECO:0000313" key="4">
    <source>
        <dbReference type="EMBL" id="MFD1644211.1"/>
    </source>
</evidence>
<proteinExistence type="predicted"/>
<sequence>MLVPLSVEDCMVRDVLTTTPGTTVRAAARELSAADVGSLVVRESGEPVGIVTETDLAHVLADALDPDEVTVGTVMAPDLITIGADATLERAAELFERHDVERFPVVDDGELVGIVAVSDLADYLPHLTDRRRRVEAAFEADPHPHLPSESPEMAYDHPDWEFVGEGTGDGLGVGDVVRFRKRLTDGDVRAFAEASGDTNRLHLDDEFAARTRFGERIVHGVLTTGVVSAALARLPGLVIYLSQDLRFMGPVGVGDVATAVCRVTEDLQGAKFRLDVAVYDADGEAAVEGESVVLVDELPTGTESAAVPVEEAAADDD</sequence>
<dbReference type="Proteomes" id="UP001597034">
    <property type="component" value="Unassembled WGS sequence"/>
</dbReference>
<dbReference type="InterPro" id="IPR000644">
    <property type="entry name" value="CBS_dom"/>
</dbReference>
<dbReference type="RefSeq" id="WP_256399491.1">
    <property type="nucleotide sequence ID" value="NZ_JANHJR010000002.1"/>
</dbReference>
<dbReference type="AlphaFoldDB" id="A0ABD6DD03"/>
<evidence type="ECO:0000259" key="3">
    <source>
        <dbReference type="PROSITE" id="PS51371"/>
    </source>
</evidence>
<accession>A0ABD6DD03</accession>
<comment type="caution">
    <text evidence="4">The sequence shown here is derived from an EMBL/GenBank/DDBJ whole genome shotgun (WGS) entry which is preliminary data.</text>
</comment>
<dbReference type="SMART" id="SM00116">
    <property type="entry name" value="CBS"/>
    <property type="match status" value="2"/>
</dbReference>
<keyword evidence="5" id="KW-1185">Reference proteome</keyword>
<dbReference type="InterPro" id="IPR046342">
    <property type="entry name" value="CBS_dom_sf"/>
</dbReference>